<feature type="transmembrane region" description="Helical" evidence="1">
    <location>
        <begin position="278"/>
        <end position="294"/>
    </location>
</feature>
<evidence type="ECO:0000313" key="2">
    <source>
        <dbReference type="EMBL" id="MCP1387629.1"/>
    </source>
</evidence>
<proteinExistence type="predicted"/>
<comment type="caution">
    <text evidence="2">The sequence shown here is derived from an EMBL/GenBank/DDBJ whole genome shotgun (WGS) entry which is preliminary data.</text>
</comment>
<accession>A0ABT1G0S3</accession>
<keyword evidence="1" id="KW-0812">Transmembrane</keyword>
<organism evidence="2 3">
    <name type="scientific">Corynebacterium stercoris</name>
    <dbReference type="NCBI Taxonomy" id="2943490"/>
    <lineage>
        <taxon>Bacteria</taxon>
        <taxon>Bacillati</taxon>
        <taxon>Actinomycetota</taxon>
        <taxon>Actinomycetes</taxon>
        <taxon>Mycobacteriales</taxon>
        <taxon>Corynebacteriaceae</taxon>
        <taxon>Corynebacterium</taxon>
    </lineage>
</organism>
<gene>
    <name evidence="2" type="ORF">M5J20_05430</name>
</gene>
<name>A0ABT1G0S3_9CORY</name>
<evidence type="ECO:0008006" key="4">
    <source>
        <dbReference type="Google" id="ProtNLM"/>
    </source>
</evidence>
<dbReference type="EMBL" id="JAMFTQ010000004">
    <property type="protein sequence ID" value="MCP1387629.1"/>
    <property type="molecule type" value="Genomic_DNA"/>
</dbReference>
<dbReference type="RefSeq" id="WP_253577305.1">
    <property type="nucleotide sequence ID" value="NZ_JAMFTQ010000004.1"/>
</dbReference>
<sequence length="483" mass="52297">MSSSAPQLDDEWLDALEGAPQQRTPWQVVQDTFTGPARWARRISVFAATTPGQIIAMMLVLTLSLAAAGFSMSQSMASRQRALDTLITSTEPMANSAHLLYSSLSQADTVSTTSFVQPGLLTQEQLGTYLASIDRAAVTAGDILEGTVATVGSSFGSAAPSGQDADAVRAEISSLVTEILRDLPMYTAIMERAKVNQRMGNPVGIAYMTEASSVMREQMLKNAEDLSSLTQDEVAAEVQRLSSPQWVPLSGLVAALVFLIIAQWWLWRAFRRRLNKGFIAATAAIIVAICWVGVSNFQSWQNGVVGFERAAEPWQRLADSRIDAQESRTDETLALLSRQSVSRSSQSFELTYLHVTQALDATEELGGPTISEATVASARQALEDWASAHQELVSALSDGRFEHAINLLNATEGADGRPGSAAAFRQLEDDLQELINQTRENTRVHINASLDATRLVSGAVAGLSAFAVVCIWIGIRRRLGEYM</sequence>
<reference evidence="2" key="1">
    <citation type="submission" date="2022-05" db="EMBL/GenBank/DDBJ databases">
        <title>Corynebacterium sp. TA-R-1 sp. nov., isolated from human feces.</title>
        <authorList>
            <person name="Shamsuzzaman M."/>
            <person name="Dahal R.H."/>
        </authorList>
    </citation>
    <scope>NUCLEOTIDE SEQUENCE</scope>
    <source>
        <strain evidence="2">TA-R-1</strain>
    </source>
</reference>
<feature type="transmembrane region" description="Helical" evidence="1">
    <location>
        <begin position="45"/>
        <end position="70"/>
    </location>
</feature>
<feature type="transmembrane region" description="Helical" evidence="1">
    <location>
        <begin position="246"/>
        <end position="266"/>
    </location>
</feature>
<dbReference type="Proteomes" id="UP001204000">
    <property type="component" value="Unassembled WGS sequence"/>
</dbReference>
<evidence type="ECO:0000313" key="3">
    <source>
        <dbReference type="Proteomes" id="UP001204000"/>
    </source>
</evidence>
<keyword evidence="3" id="KW-1185">Reference proteome</keyword>
<evidence type="ECO:0000256" key="1">
    <source>
        <dbReference type="SAM" id="Phobius"/>
    </source>
</evidence>
<keyword evidence="1" id="KW-1133">Transmembrane helix</keyword>
<feature type="transmembrane region" description="Helical" evidence="1">
    <location>
        <begin position="455"/>
        <end position="475"/>
    </location>
</feature>
<protein>
    <recommendedName>
        <fullName evidence="4">Chemotaxis methyl-accepting receptor HlyB-like 4HB MCP domain-containing protein</fullName>
    </recommendedName>
</protein>
<keyword evidence="1" id="KW-0472">Membrane</keyword>